<keyword evidence="2" id="KW-1185">Reference proteome</keyword>
<dbReference type="Proteomes" id="UP001143391">
    <property type="component" value="Unassembled WGS sequence"/>
</dbReference>
<evidence type="ECO:0000313" key="2">
    <source>
        <dbReference type="Proteomes" id="UP001143391"/>
    </source>
</evidence>
<reference evidence="1" key="1">
    <citation type="submission" date="2022-07" db="EMBL/GenBank/DDBJ databases">
        <title>Marinobacter iranensis a new bacterium isolate from a hipersaline lake in Iran.</title>
        <authorList>
            <person name="Mohammad A.M.A."/>
            <person name="Cristina S.-P."/>
            <person name="Antonio V."/>
        </authorList>
    </citation>
    <scope>NUCLEOTIDE SEQUENCE</scope>
    <source>
        <strain evidence="1">71-i</strain>
    </source>
</reference>
<dbReference type="RefSeq" id="WP_275704690.1">
    <property type="nucleotide sequence ID" value="NZ_JANCMW010000001.1"/>
</dbReference>
<evidence type="ECO:0000313" key="1">
    <source>
        <dbReference type="EMBL" id="MDF0749209.1"/>
    </source>
</evidence>
<sequence>MATRMRDFFPVVGDIPDKFRPGNGLRLDHYLVAGQTPLEAGTQDS</sequence>
<comment type="caution">
    <text evidence="1">The sequence shown here is derived from an EMBL/GenBank/DDBJ whole genome shotgun (WGS) entry which is preliminary data.</text>
</comment>
<gene>
    <name evidence="1" type="ORF">NLU14_03100</name>
</gene>
<proteinExistence type="predicted"/>
<organism evidence="1 2">
    <name type="scientific">Marinobacter iranensis</name>
    <dbReference type="NCBI Taxonomy" id="2962607"/>
    <lineage>
        <taxon>Bacteria</taxon>
        <taxon>Pseudomonadati</taxon>
        <taxon>Pseudomonadota</taxon>
        <taxon>Gammaproteobacteria</taxon>
        <taxon>Pseudomonadales</taxon>
        <taxon>Marinobacteraceae</taxon>
        <taxon>Marinobacter</taxon>
    </lineage>
</organism>
<accession>A0ABT5Y6M1</accession>
<protein>
    <submittedName>
        <fullName evidence="1">Uncharacterized protein</fullName>
    </submittedName>
</protein>
<dbReference type="EMBL" id="JANCMW010000001">
    <property type="protein sequence ID" value="MDF0749209.1"/>
    <property type="molecule type" value="Genomic_DNA"/>
</dbReference>
<name>A0ABT5Y6M1_9GAMM</name>